<keyword evidence="17" id="KW-1185">Reference proteome</keyword>
<dbReference type="InterPro" id="IPR000870">
    <property type="entry name" value="Homoserine_kinase"/>
</dbReference>
<evidence type="ECO:0000313" key="17">
    <source>
        <dbReference type="Proteomes" id="UP000481030"/>
    </source>
</evidence>
<dbReference type="GO" id="GO:0005524">
    <property type="term" value="F:ATP binding"/>
    <property type="evidence" value="ECO:0007669"/>
    <property type="project" value="UniProtKB-UniRule"/>
</dbReference>
<comment type="catalytic activity">
    <reaction evidence="11 13">
        <text>L-homoserine + ATP = O-phospho-L-homoserine + ADP + H(+)</text>
        <dbReference type="Rhea" id="RHEA:13985"/>
        <dbReference type="ChEBI" id="CHEBI:15378"/>
        <dbReference type="ChEBI" id="CHEBI:30616"/>
        <dbReference type="ChEBI" id="CHEBI:57476"/>
        <dbReference type="ChEBI" id="CHEBI:57590"/>
        <dbReference type="ChEBI" id="CHEBI:456216"/>
        <dbReference type="EC" id="2.7.1.39"/>
    </reaction>
</comment>
<dbReference type="PANTHER" id="PTHR20861">
    <property type="entry name" value="HOMOSERINE/4-DIPHOSPHOCYTIDYL-2-C-METHYL-D-ERYTHRITOL KINASE"/>
    <property type="match status" value="1"/>
</dbReference>
<dbReference type="Gene3D" id="3.30.230.10">
    <property type="match status" value="1"/>
</dbReference>
<keyword evidence="7 13" id="KW-0791">Threonine biosynthesis</keyword>
<dbReference type="Pfam" id="PF00288">
    <property type="entry name" value="GHMP_kinases_N"/>
    <property type="match status" value="1"/>
</dbReference>
<evidence type="ECO:0000256" key="6">
    <source>
        <dbReference type="ARBA" id="ARBA00022679"/>
    </source>
</evidence>
<keyword evidence="8 13" id="KW-0547">Nucleotide-binding</keyword>
<dbReference type="PIRSF" id="PIRSF000676">
    <property type="entry name" value="Homoser_kin"/>
    <property type="match status" value="1"/>
</dbReference>
<feature type="binding site" evidence="13">
    <location>
        <begin position="90"/>
        <end position="100"/>
    </location>
    <ligand>
        <name>ATP</name>
        <dbReference type="ChEBI" id="CHEBI:30616"/>
    </ligand>
</feature>
<evidence type="ECO:0000256" key="11">
    <source>
        <dbReference type="ARBA" id="ARBA00049375"/>
    </source>
</evidence>
<reference evidence="16 17" key="1">
    <citation type="journal article" date="2016" name="Antonie Van Leeuwenhoek">
        <title>Bacillus depressus sp. nov., isolated from soil of a sunflower field.</title>
        <authorList>
            <person name="Wei X."/>
            <person name="Xin D."/>
            <person name="Xin Y."/>
            <person name="Zhang H."/>
            <person name="Wang T."/>
            <person name="Zhang J."/>
        </authorList>
    </citation>
    <scope>NUCLEOTIDE SEQUENCE [LARGE SCALE GENOMIC DNA]</scope>
    <source>
        <strain evidence="16 17">BZ1</strain>
    </source>
</reference>
<dbReference type="Gene3D" id="3.30.70.890">
    <property type="entry name" value="GHMP kinase, C-terminal domain"/>
    <property type="match status" value="1"/>
</dbReference>
<dbReference type="EMBL" id="WBOS01000005">
    <property type="protein sequence ID" value="KAB2334739.1"/>
    <property type="molecule type" value="Genomic_DNA"/>
</dbReference>
<dbReference type="GO" id="GO:0005737">
    <property type="term" value="C:cytoplasm"/>
    <property type="evidence" value="ECO:0007669"/>
    <property type="project" value="UniProtKB-SubCell"/>
</dbReference>
<feature type="domain" description="GHMP kinase C-terminal" evidence="15">
    <location>
        <begin position="203"/>
        <end position="276"/>
    </location>
</feature>
<keyword evidence="9 13" id="KW-0418">Kinase</keyword>
<evidence type="ECO:0000259" key="14">
    <source>
        <dbReference type="Pfam" id="PF00288"/>
    </source>
</evidence>
<feature type="domain" description="GHMP kinase N-terminal" evidence="14">
    <location>
        <begin position="61"/>
        <end position="143"/>
    </location>
</feature>
<evidence type="ECO:0000256" key="12">
    <source>
        <dbReference type="ARBA" id="ARBA00049954"/>
    </source>
</evidence>
<comment type="similarity">
    <text evidence="2 13">Belongs to the GHMP kinase family. Homoserine kinase subfamily.</text>
</comment>
<dbReference type="UniPathway" id="UPA00050">
    <property type="reaction ID" value="UER00064"/>
</dbReference>
<proteinExistence type="inferred from homology"/>
<evidence type="ECO:0000259" key="15">
    <source>
        <dbReference type="Pfam" id="PF08544"/>
    </source>
</evidence>
<dbReference type="PANTHER" id="PTHR20861:SF1">
    <property type="entry name" value="HOMOSERINE KINASE"/>
    <property type="match status" value="1"/>
</dbReference>
<dbReference type="SUPFAM" id="SSF55060">
    <property type="entry name" value="GHMP Kinase, C-terminal domain"/>
    <property type="match status" value="1"/>
</dbReference>
<evidence type="ECO:0000256" key="8">
    <source>
        <dbReference type="ARBA" id="ARBA00022741"/>
    </source>
</evidence>
<dbReference type="Proteomes" id="UP000481030">
    <property type="component" value="Unassembled WGS sequence"/>
</dbReference>
<comment type="subcellular location">
    <subcellularLocation>
        <location evidence="13">Cytoplasm</location>
    </subcellularLocation>
</comment>
<evidence type="ECO:0000256" key="13">
    <source>
        <dbReference type="HAMAP-Rule" id="MF_00384"/>
    </source>
</evidence>
<dbReference type="PRINTS" id="PR00958">
    <property type="entry name" value="HOMSERKINASE"/>
</dbReference>
<dbReference type="InterPro" id="IPR006203">
    <property type="entry name" value="GHMP_knse_ATP-bd_CS"/>
</dbReference>
<evidence type="ECO:0000313" key="16">
    <source>
        <dbReference type="EMBL" id="KAB2334739.1"/>
    </source>
</evidence>
<dbReference type="Pfam" id="PF08544">
    <property type="entry name" value="GHMP_kinases_C"/>
    <property type="match status" value="1"/>
</dbReference>
<protein>
    <recommendedName>
        <fullName evidence="4 13">Homoserine kinase</fullName>
        <shortName evidence="13">HK</shortName>
        <shortName evidence="13">HSK</shortName>
        <ecNumber evidence="3 13">2.7.1.39</ecNumber>
    </recommendedName>
</protein>
<evidence type="ECO:0000256" key="9">
    <source>
        <dbReference type="ARBA" id="ARBA00022777"/>
    </source>
</evidence>
<dbReference type="GO" id="GO:0004413">
    <property type="term" value="F:homoserine kinase activity"/>
    <property type="evidence" value="ECO:0007669"/>
    <property type="project" value="UniProtKB-UniRule"/>
</dbReference>
<dbReference type="OrthoDB" id="9769912at2"/>
<dbReference type="EC" id="2.7.1.39" evidence="3 13"/>
<dbReference type="PROSITE" id="PS00627">
    <property type="entry name" value="GHMP_KINASES_ATP"/>
    <property type="match status" value="1"/>
</dbReference>
<dbReference type="RefSeq" id="WP_151535277.1">
    <property type="nucleotide sequence ID" value="NZ_WBOS01000005.1"/>
</dbReference>
<evidence type="ECO:0000256" key="7">
    <source>
        <dbReference type="ARBA" id="ARBA00022697"/>
    </source>
</evidence>
<keyword evidence="10 13" id="KW-0067">ATP-binding</keyword>
<dbReference type="SUPFAM" id="SSF54211">
    <property type="entry name" value="Ribosomal protein S5 domain 2-like"/>
    <property type="match status" value="1"/>
</dbReference>
<accession>A0A6L3V5Q2</accession>
<evidence type="ECO:0000256" key="5">
    <source>
        <dbReference type="ARBA" id="ARBA00022605"/>
    </source>
</evidence>
<dbReference type="InterPro" id="IPR006204">
    <property type="entry name" value="GHMP_kinase_N_dom"/>
</dbReference>
<dbReference type="NCBIfam" id="TIGR00191">
    <property type="entry name" value="thrB"/>
    <property type="match status" value="1"/>
</dbReference>
<evidence type="ECO:0000256" key="2">
    <source>
        <dbReference type="ARBA" id="ARBA00007370"/>
    </source>
</evidence>
<evidence type="ECO:0000256" key="4">
    <source>
        <dbReference type="ARBA" id="ARBA00017858"/>
    </source>
</evidence>
<comment type="function">
    <text evidence="12 13">Catalyzes the ATP-dependent phosphorylation of L-homoserine to L-homoserine phosphate.</text>
</comment>
<dbReference type="InterPro" id="IPR036554">
    <property type="entry name" value="GHMP_kinase_C_sf"/>
</dbReference>
<dbReference type="GO" id="GO:0009088">
    <property type="term" value="P:threonine biosynthetic process"/>
    <property type="evidence" value="ECO:0007669"/>
    <property type="project" value="UniProtKB-UniRule"/>
</dbReference>
<dbReference type="HAMAP" id="MF_00384">
    <property type="entry name" value="Homoser_kinase"/>
    <property type="match status" value="1"/>
</dbReference>
<dbReference type="InterPro" id="IPR014721">
    <property type="entry name" value="Ribsml_uS5_D2-typ_fold_subgr"/>
</dbReference>
<dbReference type="InterPro" id="IPR013750">
    <property type="entry name" value="GHMP_kinase_C_dom"/>
</dbReference>
<organism evidence="16 17">
    <name type="scientific">Cytobacillus depressus</name>
    <dbReference type="NCBI Taxonomy" id="1602942"/>
    <lineage>
        <taxon>Bacteria</taxon>
        <taxon>Bacillati</taxon>
        <taxon>Bacillota</taxon>
        <taxon>Bacilli</taxon>
        <taxon>Bacillales</taxon>
        <taxon>Bacillaceae</taxon>
        <taxon>Cytobacillus</taxon>
    </lineage>
</organism>
<comment type="caution">
    <text evidence="16">The sequence shown here is derived from an EMBL/GenBank/DDBJ whole genome shotgun (WGS) entry which is preliminary data.</text>
</comment>
<dbReference type="InterPro" id="IPR020568">
    <property type="entry name" value="Ribosomal_Su5_D2-typ_SF"/>
</dbReference>
<gene>
    <name evidence="13" type="primary">thrB</name>
    <name evidence="16" type="ORF">F7731_13285</name>
</gene>
<evidence type="ECO:0000256" key="10">
    <source>
        <dbReference type="ARBA" id="ARBA00022840"/>
    </source>
</evidence>
<evidence type="ECO:0000256" key="3">
    <source>
        <dbReference type="ARBA" id="ARBA00012078"/>
    </source>
</evidence>
<sequence length="309" mass="32760">MSEGEMLIIKVPGSSANLGPGFDSIGLALNVYLTLEIERAEGWQINPLSDNLLIFPTDETNYILQIAMETAKKYGQQLPGCKIRVKSDIPLARGLGSSAAAIVAGIELADSLCNLYLSKQEKLELASRIEGHPDNAGASLLGGLVVGCQMEDDVSAEVFHQLAVDVIAVIPKQELLTKESRSVLPDSLSFSEAVQAGAVGNLLIAALLSKNYALAGKMMKADLYHHPYRKKLVPQMAIIEENAISLGAFGVALSGAGPTVLCLAEEGKGSDVADGLVNLLPGMDCRCLKIDQAGSRVYFETRNGIGTYA</sequence>
<dbReference type="AlphaFoldDB" id="A0A6L3V5Q2"/>
<comment type="pathway">
    <text evidence="1 13">Amino-acid biosynthesis; L-threonine biosynthesis; L-threonine from L-aspartate: step 4/5.</text>
</comment>
<keyword evidence="13" id="KW-0963">Cytoplasm</keyword>
<keyword evidence="6 13" id="KW-0808">Transferase</keyword>
<keyword evidence="5 13" id="KW-0028">Amino-acid biosynthesis</keyword>
<evidence type="ECO:0000256" key="1">
    <source>
        <dbReference type="ARBA" id="ARBA00005015"/>
    </source>
</evidence>
<name>A0A6L3V5Q2_9BACI</name>